<dbReference type="PRINTS" id="PR00413">
    <property type="entry name" value="HADHALOGNASE"/>
</dbReference>
<dbReference type="GO" id="GO:0005829">
    <property type="term" value="C:cytosol"/>
    <property type="evidence" value="ECO:0007669"/>
    <property type="project" value="TreeGrafter"/>
</dbReference>
<proteinExistence type="inferred from homology"/>
<dbReference type="Gene3D" id="1.10.150.240">
    <property type="entry name" value="Putative phosphatase, domain 2"/>
    <property type="match status" value="1"/>
</dbReference>
<dbReference type="RefSeq" id="WP_055661714.1">
    <property type="nucleotide sequence ID" value="NZ_CXST01000017.1"/>
</dbReference>
<keyword evidence="6" id="KW-1185">Reference proteome</keyword>
<comment type="pathway">
    <text evidence="2">Organic acid metabolism; glycolate biosynthesis; glycolate from 2-phosphoglycolate: step 1/1.</text>
</comment>
<dbReference type="OrthoDB" id="9782449at2"/>
<dbReference type="NCBIfam" id="TIGR01549">
    <property type="entry name" value="HAD-SF-IA-v1"/>
    <property type="match status" value="1"/>
</dbReference>
<comment type="catalytic activity">
    <reaction evidence="1">
        <text>2-phosphoglycolate + H2O = glycolate + phosphate</text>
        <dbReference type="Rhea" id="RHEA:14369"/>
        <dbReference type="ChEBI" id="CHEBI:15377"/>
        <dbReference type="ChEBI" id="CHEBI:29805"/>
        <dbReference type="ChEBI" id="CHEBI:43474"/>
        <dbReference type="ChEBI" id="CHEBI:58033"/>
        <dbReference type="EC" id="3.1.3.18"/>
    </reaction>
</comment>
<evidence type="ECO:0000256" key="4">
    <source>
        <dbReference type="ARBA" id="ARBA00013078"/>
    </source>
</evidence>
<dbReference type="SFLD" id="SFLDS00003">
    <property type="entry name" value="Haloacid_Dehalogenase"/>
    <property type="match status" value="1"/>
</dbReference>
<evidence type="ECO:0000256" key="1">
    <source>
        <dbReference type="ARBA" id="ARBA00000830"/>
    </source>
</evidence>
<dbReference type="SFLD" id="SFLDG01135">
    <property type="entry name" value="C1.5.6:_HAD__Beta-PGM__Phospha"/>
    <property type="match status" value="1"/>
</dbReference>
<dbReference type="InterPro" id="IPR036412">
    <property type="entry name" value="HAD-like_sf"/>
</dbReference>
<dbReference type="EC" id="3.1.3.18" evidence="4"/>
<dbReference type="GO" id="GO:0008967">
    <property type="term" value="F:phosphoglycolate phosphatase activity"/>
    <property type="evidence" value="ECO:0007669"/>
    <property type="project" value="UniProtKB-EC"/>
</dbReference>
<dbReference type="Gene3D" id="3.40.50.1000">
    <property type="entry name" value="HAD superfamily/HAD-like"/>
    <property type="match status" value="1"/>
</dbReference>
<gene>
    <name evidence="5" type="primary">ppaX_2</name>
    <name evidence="5" type="ORF">LAL4801_06187</name>
</gene>
<comment type="similarity">
    <text evidence="3">Belongs to the HAD-like hydrolase superfamily. CbbY/CbbZ/Gph/YieH family.</text>
</comment>
<dbReference type="InterPro" id="IPR050155">
    <property type="entry name" value="HAD-like_hydrolase_sf"/>
</dbReference>
<dbReference type="InterPro" id="IPR041492">
    <property type="entry name" value="HAD_2"/>
</dbReference>
<dbReference type="NCBIfam" id="TIGR01509">
    <property type="entry name" value="HAD-SF-IA-v3"/>
    <property type="match status" value="1"/>
</dbReference>
<name>A0A0M6YDG1_9HYPH</name>
<dbReference type="InterPro" id="IPR006439">
    <property type="entry name" value="HAD-SF_hydro_IA"/>
</dbReference>
<accession>A0A0M6YDG1</accession>
<dbReference type="PANTHER" id="PTHR43434:SF1">
    <property type="entry name" value="PHOSPHOGLYCOLATE PHOSPHATASE"/>
    <property type="match status" value="1"/>
</dbReference>
<sequence length="212" mass="24024">MKIESVIFDWDGTLAKTLDLWLQGFQISFRSRGHTFDPKFIVKEFFHDHPEVPNRHPGLEFPTVAEETRSYVFNGLPTVELYEGAKETLKSLKNKEKRLTLVTSSPRQLLDRALIAHDLGHFFDSIIAVDDGYGHKPSPLPFEATLERVGVTASETLIIGDSHVDIQAGKSSGCQTCWFAPEHNSLFHDFNHIRSMLPDHEISIVLELDEIV</sequence>
<dbReference type="GO" id="GO:0006281">
    <property type="term" value="P:DNA repair"/>
    <property type="evidence" value="ECO:0007669"/>
    <property type="project" value="TreeGrafter"/>
</dbReference>
<protein>
    <recommendedName>
        <fullName evidence="4">phosphoglycolate phosphatase</fullName>
        <ecNumber evidence="4">3.1.3.18</ecNumber>
    </recommendedName>
</protein>
<dbReference type="InterPro" id="IPR023214">
    <property type="entry name" value="HAD_sf"/>
</dbReference>
<dbReference type="Pfam" id="PF13419">
    <property type="entry name" value="HAD_2"/>
    <property type="match status" value="1"/>
</dbReference>
<evidence type="ECO:0000256" key="3">
    <source>
        <dbReference type="ARBA" id="ARBA00006171"/>
    </source>
</evidence>
<dbReference type="InterPro" id="IPR023198">
    <property type="entry name" value="PGP-like_dom2"/>
</dbReference>
<dbReference type="SFLD" id="SFLDG01129">
    <property type="entry name" value="C1.5:_HAD__Beta-PGM__Phosphata"/>
    <property type="match status" value="1"/>
</dbReference>
<dbReference type="Proteomes" id="UP000048926">
    <property type="component" value="Unassembled WGS sequence"/>
</dbReference>
<dbReference type="SUPFAM" id="SSF56784">
    <property type="entry name" value="HAD-like"/>
    <property type="match status" value="1"/>
</dbReference>
<dbReference type="AlphaFoldDB" id="A0A0M6YDG1"/>
<evidence type="ECO:0000313" key="5">
    <source>
        <dbReference type="EMBL" id="CTQ47718.1"/>
    </source>
</evidence>
<keyword evidence="5" id="KW-0378">Hydrolase</keyword>
<evidence type="ECO:0000313" key="6">
    <source>
        <dbReference type="Proteomes" id="UP000048926"/>
    </source>
</evidence>
<evidence type="ECO:0000256" key="2">
    <source>
        <dbReference type="ARBA" id="ARBA00004818"/>
    </source>
</evidence>
<reference evidence="6" key="1">
    <citation type="submission" date="2015-07" db="EMBL/GenBank/DDBJ databases">
        <authorList>
            <person name="Rodrigo-Torres Lidia"/>
            <person name="Arahal R.David."/>
        </authorList>
    </citation>
    <scope>NUCLEOTIDE SEQUENCE [LARGE SCALE GENOMIC DNA]</scope>
    <source>
        <strain evidence="6">CECT 4801</strain>
    </source>
</reference>
<organism evidence="5 6">
    <name type="scientific">Roseibium aggregatum</name>
    <dbReference type="NCBI Taxonomy" id="187304"/>
    <lineage>
        <taxon>Bacteria</taxon>
        <taxon>Pseudomonadati</taxon>
        <taxon>Pseudomonadota</taxon>
        <taxon>Alphaproteobacteria</taxon>
        <taxon>Hyphomicrobiales</taxon>
        <taxon>Stappiaceae</taxon>
        <taxon>Roseibium</taxon>
    </lineage>
</organism>
<dbReference type="PANTHER" id="PTHR43434">
    <property type="entry name" value="PHOSPHOGLYCOLATE PHOSPHATASE"/>
    <property type="match status" value="1"/>
</dbReference>
<dbReference type="EMBL" id="CXST01000017">
    <property type="protein sequence ID" value="CTQ47718.1"/>
    <property type="molecule type" value="Genomic_DNA"/>
</dbReference>